<protein>
    <submittedName>
        <fullName evidence="3">Uncharacterized iron-regulated protein</fullName>
    </submittedName>
</protein>
<dbReference type="Gene3D" id="3.40.50.11550">
    <property type="match status" value="1"/>
</dbReference>
<evidence type="ECO:0000256" key="1">
    <source>
        <dbReference type="SAM" id="SignalP"/>
    </source>
</evidence>
<feature type="signal peptide" evidence="1">
    <location>
        <begin position="1"/>
        <end position="18"/>
    </location>
</feature>
<reference evidence="3 4" key="1">
    <citation type="submission" date="2018-06" db="EMBL/GenBank/DDBJ databases">
        <authorList>
            <consortium name="Pathogen Informatics"/>
            <person name="Doyle S."/>
        </authorList>
    </citation>
    <scope>NUCLEOTIDE SEQUENCE [LARGE SCALE GENOMIC DNA]</scope>
    <source>
        <strain evidence="3 4">NCTC11179</strain>
    </source>
</reference>
<gene>
    <name evidence="3" type="ORF">NCTC11179_02635</name>
</gene>
<dbReference type="Pfam" id="PF04187">
    <property type="entry name" value="Cofac_haem_bdg"/>
    <property type="match status" value="1"/>
</dbReference>
<dbReference type="SUPFAM" id="SSF159501">
    <property type="entry name" value="EreA/ChaN-like"/>
    <property type="match status" value="1"/>
</dbReference>
<evidence type="ECO:0000259" key="2">
    <source>
        <dbReference type="Pfam" id="PF04187"/>
    </source>
</evidence>
<dbReference type="Proteomes" id="UP000255024">
    <property type="component" value="Unassembled WGS sequence"/>
</dbReference>
<evidence type="ECO:0000313" key="4">
    <source>
        <dbReference type="Proteomes" id="UP000255024"/>
    </source>
</evidence>
<accession>A0A378U1N8</accession>
<evidence type="ECO:0000313" key="3">
    <source>
        <dbReference type="EMBL" id="STZ69138.1"/>
    </source>
</evidence>
<feature type="chain" id="PRO_5016648372" evidence="1">
    <location>
        <begin position="19"/>
        <end position="284"/>
    </location>
</feature>
<dbReference type="RefSeq" id="WP_115091946.1">
    <property type="nucleotide sequence ID" value="NZ_CP068107.1"/>
</dbReference>
<dbReference type="InterPro" id="IPR007314">
    <property type="entry name" value="Cofac_haem-bd_dom"/>
</dbReference>
<organism evidence="3 4">
    <name type="scientific">Myroides odoratus</name>
    <name type="common">Flavobacterium odoratum</name>
    <dbReference type="NCBI Taxonomy" id="256"/>
    <lineage>
        <taxon>Bacteria</taxon>
        <taxon>Pseudomonadati</taxon>
        <taxon>Bacteroidota</taxon>
        <taxon>Flavobacteriia</taxon>
        <taxon>Flavobacteriales</taxon>
        <taxon>Flavobacteriaceae</taxon>
        <taxon>Myroides</taxon>
    </lineage>
</organism>
<keyword evidence="1" id="KW-0732">Signal</keyword>
<name>A0A378U1N8_MYROD</name>
<sequence>MKYIYSVLFALLIGTVFASEGQPYQIYNAKGKKVTYKQMIKTLGKSDVVLFGEYHNNSLGHWLQLKVTESLGAKQELVLGAEMFEADNQEGLSNYVEGKISEEDFAKEVRLWNNYKGDYRPLVEYAKQHQAPFIATNVPRRYASLLFKGGMEALDTLKVEEKAWIAPLPFPYDPELPGYKEMLTMFDADHVNENLPKAQAVKDATMAHFIQSNIAPNKLFVHYNGSYHSNNYEGIFWYLKNYAPQLKVATITMVEADQVGNFEKLNLGLADFILVIDANILKSF</sequence>
<feature type="domain" description="Haem-binding uptake Tiki superfamily ChaN" evidence="2">
    <location>
        <begin position="39"/>
        <end position="239"/>
    </location>
</feature>
<dbReference type="EMBL" id="UGQL01000002">
    <property type="protein sequence ID" value="STZ69138.1"/>
    <property type="molecule type" value="Genomic_DNA"/>
</dbReference>
<dbReference type="AlphaFoldDB" id="A0A378U1N8"/>
<dbReference type="CDD" id="cd14727">
    <property type="entry name" value="ChanN-like"/>
    <property type="match status" value="1"/>
</dbReference>
<keyword evidence="4" id="KW-1185">Reference proteome</keyword>
<proteinExistence type="predicted"/>